<feature type="compositionally biased region" description="Polar residues" evidence="6">
    <location>
        <begin position="95"/>
        <end position="110"/>
    </location>
</feature>
<dbReference type="Pfam" id="PF16016">
    <property type="entry name" value="VASt"/>
    <property type="match status" value="1"/>
</dbReference>
<keyword evidence="4 7" id="KW-1133">Transmembrane helix</keyword>
<dbReference type="InterPro" id="IPR031968">
    <property type="entry name" value="VASt"/>
</dbReference>
<feature type="compositionally biased region" description="Basic and acidic residues" evidence="6">
    <location>
        <begin position="11"/>
        <end position="44"/>
    </location>
</feature>
<dbReference type="PROSITE" id="PS51778">
    <property type="entry name" value="VAST"/>
    <property type="match status" value="1"/>
</dbReference>
<feature type="region of interest" description="Disordered" evidence="6">
    <location>
        <begin position="134"/>
        <end position="157"/>
    </location>
</feature>
<dbReference type="OrthoDB" id="2162691at2759"/>
<evidence type="ECO:0000259" key="8">
    <source>
        <dbReference type="PROSITE" id="PS51778"/>
    </source>
</evidence>
<dbReference type="GO" id="GO:0120015">
    <property type="term" value="F:sterol transfer activity"/>
    <property type="evidence" value="ECO:0007669"/>
    <property type="project" value="TreeGrafter"/>
</dbReference>
<reference evidence="9" key="1">
    <citation type="submission" date="2020-10" db="EMBL/GenBank/DDBJ databases">
        <authorList>
            <person name="Palmer J.M."/>
        </authorList>
    </citation>
    <scope>NUCLEOTIDE SEQUENCE</scope>
    <source>
        <strain evidence="9">UCD 2041</strain>
    </source>
</reference>
<sequence length="839" mass="92953">MTNLPEIMDEPEVKRIEDGNTDVSRFDLDSNTDKGDVTDGEARSRKASSVRTANGNVSISTAVSRKLGHATSTSSTISRSNANKKVVNDTEVDGNMSSESQKSPASSNVHPVTIPHQLQSTSFASMRASSSVTSSMKSLSIPSGKATINSSSTSMSTSLPISTVIYSTPADPATTRAQASGSAASRSSLEELNESLDNIDQILRKRGSHRRTNSSFTNGSSVSPSARRSVSDSRPLKRNSGSSESTSESNRHKRTQSSQDGSFFMNSIRNFANTISGAPASGDSTASIPSKPEAEGKQSVPASQSEPTIREDEEEAQTAADNVKENVLRKSFESYDHSVYRKEKFMDTQYRYASTVRDTAFHKLFTEIPDDDRLLDDFSCALSREILLQGRLYVSEHSLCFISNLLGWVTSLVIPFDDVIHIDRRSTAGLFPNGIIIETQESKQAFASFVSRDQTLNFISTVWSRSLALRKNHSNRSSTEVAVYARTSISSSQLSEGDILTVDDEGETECLNSEGSADEGGSSLSNYNAHSAKEEGTSSIEDKDGEDDNQYLIQGPLKHAPTSHQPADFEKNSEKYVMDQNFKAPLGYVFKVLFGKNTVYHRKIMEVSDGFDFTDYGLFQKKDDDEFPTRSFEYQKRLNFSIGPKSTTVKVTEYLKHFDVSDYVEVLTVTTTPNVPSGGSFDVRTTYVFTWAEDDMTNLKCSYWINWTSSSWIKGMIERSALSGQQKCAKDIKKIVDETIPSNSSSYIVSSTKPVASNKEKKVFDARIVKRKKHSVQRRRHSVAPTTTSFPFSLYAFIGLFALQLLILLYLYHSNRVMLKIVESQNEILRALVNVRYEH</sequence>
<dbReference type="PANTHER" id="PTHR23319">
    <property type="entry name" value="GRAM DOMAIN CONTAINING 1B, ISOFORM E"/>
    <property type="match status" value="1"/>
</dbReference>
<evidence type="ECO:0000256" key="2">
    <source>
        <dbReference type="ARBA" id="ARBA00006582"/>
    </source>
</evidence>
<dbReference type="GeneID" id="64573985"/>
<dbReference type="CDD" id="cd13220">
    <property type="entry name" value="PH-GRAM_GRAMDC"/>
    <property type="match status" value="1"/>
</dbReference>
<feature type="domain" description="VASt" evidence="8">
    <location>
        <begin position="573"/>
        <end position="744"/>
    </location>
</feature>
<evidence type="ECO:0000256" key="7">
    <source>
        <dbReference type="SAM" id="Phobius"/>
    </source>
</evidence>
<evidence type="ECO:0000313" key="9">
    <source>
        <dbReference type="EMBL" id="QOU21897.1"/>
    </source>
</evidence>
<dbReference type="Proteomes" id="UP000663131">
    <property type="component" value="Chromosome 9"/>
</dbReference>
<dbReference type="InterPro" id="IPR004182">
    <property type="entry name" value="GRAM"/>
</dbReference>
<feature type="transmembrane region" description="Helical" evidence="7">
    <location>
        <begin position="792"/>
        <end position="812"/>
    </location>
</feature>
<organism evidence="9 10">
    <name type="scientific">Dekkera bruxellensis</name>
    <name type="common">Brettanomyces custersii</name>
    <dbReference type="NCBI Taxonomy" id="5007"/>
    <lineage>
        <taxon>Eukaryota</taxon>
        <taxon>Fungi</taxon>
        <taxon>Dikarya</taxon>
        <taxon>Ascomycota</taxon>
        <taxon>Saccharomycotina</taxon>
        <taxon>Pichiomycetes</taxon>
        <taxon>Pichiales</taxon>
        <taxon>Pichiaceae</taxon>
        <taxon>Brettanomyces</taxon>
    </lineage>
</organism>
<evidence type="ECO:0000256" key="6">
    <source>
        <dbReference type="SAM" id="MobiDB-lite"/>
    </source>
</evidence>
<dbReference type="GO" id="GO:0032366">
    <property type="term" value="P:intracellular sterol transport"/>
    <property type="evidence" value="ECO:0007669"/>
    <property type="project" value="TreeGrafter"/>
</dbReference>
<dbReference type="GO" id="GO:0140268">
    <property type="term" value="C:endoplasmic reticulum-plasma membrane contact site"/>
    <property type="evidence" value="ECO:0007669"/>
    <property type="project" value="TreeGrafter"/>
</dbReference>
<feature type="region of interest" description="Disordered" evidence="6">
    <location>
        <begin position="274"/>
        <end position="322"/>
    </location>
</feature>
<dbReference type="KEGG" id="bbrx:BRETT_002061"/>
<dbReference type="SMART" id="SM00568">
    <property type="entry name" value="GRAM"/>
    <property type="match status" value="1"/>
</dbReference>
<feature type="compositionally biased region" description="Basic and acidic residues" evidence="6">
    <location>
        <begin position="531"/>
        <end position="542"/>
    </location>
</feature>
<dbReference type="EMBL" id="CP063137">
    <property type="protein sequence ID" value="QOU21897.1"/>
    <property type="molecule type" value="Genomic_DNA"/>
</dbReference>
<dbReference type="InterPro" id="IPR011993">
    <property type="entry name" value="PH-like_dom_sf"/>
</dbReference>
<reference evidence="9" key="2">
    <citation type="journal article" name="BMC Genomics">
        <title>New genome assemblies reveal patterns of domestication and adaptation across Brettanomyces (Dekkera) species.</title>
        <authorList>
            <person name="Roach M.J."/>
            <person name="Borneman A.R."/>
        </authorList>
    </citation>
    <scope>NUCLEOTIDE SEQUENCE</scope>
    <source>
        <strain evidence="9">UCD 2041</strain>
    </source>
</reference>
<dbReference type="GO" id="GO:0005789">
    <property type="term" value="C:endoplasmic reticulum membrane"/>
    <property type="evidence" value="ECO:0007669"/>
    <property type="project" value="TreeGrafter"/>
</dbReference>
<feature type="compositionally biased region" description="Polar residues" evidence="6">
    <location>
        <begin position="47"/>
        <end position="63"/>
    </location>
</feature>
<dbReference type="RefSeq" id="XP_041138390.1">
    <property type="nucleotide sequence ID" value="XM_041280599.1"/>
</dbReference>
<dbReference type="AlphaFoldDB" id="A0A871R521"/>
<feature type="region of interest" description="Disordered" evidence="6">
    <location>
        <begin position="1"/>
        <end position="111"/>
    </location>
</feature>
<accession>A0A871R521</accession>
<proteinExistence type="inferred from homology"/>
<evidence type="ECO:0000256" key="5">
    <source>
        <dbReference type="ARBA" id="ARBA00023136"/>
    </source>
</evidence>
<feature type="compositionally biased region" description="Polar residues" evidence="6">
    <location>
        <begin position="70"/>
        <end position="83"/>
    </location>
</feature>
<comment type="similarity">
    <text evidence="2">Belongs to the YSP2 family.</text>
</comment>
<keyword evidence="5 7" id="KW-0472">Membrane</keyword>
<evidence type="ECO:0000313" key="10">
    <source>
        <dbReference type="Proteomes" id="UP000663131"/>
    </source>
</evidence>
<dbReference type="GO" id="GO:0032934">
    <property type="term" value="F:sterol binding"/>
    <property type="evidence" value="ECO:0007669"/>
    <property type="project" value="TreeGrafter"/>
</dbReference>
<dbReference type="Pfam" id="PF02893">
    <property type="entry name" value="GRAM"/>
    <property type="match status" value="1"/>
</dbReference>
<feature type="region of interest" description="Disordered" evidence="6">
    <location>
        <begin position="204"/>
        <end position="262"/>
    </location>
</feature>
<keyword evidence="3 7" id="KW-0812">Transmembrane</keyword>
<gene>
    <name evidence="9" type="ORF">BRETT_002061</name>
</gene>
<name>A0A871R521_DEKBR</name>
<evidence type="ECO:0000256" key="4">
    <source>
        <dbReference type="ARBA" id="ARBA00022989"/>
    </source>
</evidence>
<dbReference type="GO" id="GO:0005886">
    <property type="term" value="C:plasma membrane"/>
    <property type="evidence" value="ECO:0007669"/>
    <property type="project" value="TreeGrafter"/>
</dbReference>
<evidence type="ECO:0000256" key="3">
    <source>
        <dbReference type="ARBA" id="ARBA00022692"/>
    </source>
</evidence>
<dbReference type="PANTHER" id="PTHR23319:SF4">
    <property type="entry name" value="GRAM DOMAIN CONTAINING 1B, ISOFORM E"/>
    <property type="match status" value="1"/>
</dbReference>
<dbReference type="GO" id="GO:0032541">
    <property type="term" value="C:cortical endoplasmic reticulum"/>
    <property type="evidence" value="ECO:0007669"/>
    <property type="project" value="TreeGrafter"/>
</dbReference>
<protein>
    <recommendedName>
        <fullName evidence="8">VASt domain-containing protein</fullName>
    </recommendedName>
</protein>
<comment type="subcellular location">
    <subcellularLocation>
        <location evidence="1">Membrane</location>
        <topology evidence="1">Single-pass membrane protein</topology>
    </subcellularLocation>
</comment>
<feature type="region of interest" description="Disordered" evidence="6">
    <location>
        <begin position="509"/>
        <end position="551"/>
    </location>
</feature>
<feature type="compositionally biased region" description="Polar residues" evidence="6">
    <location>
        <begin position="274"/>
        <end position="288"/>
    </location>
</feature>
<dbReference type="InterPro" id="IPR051482">
    <property type="entry name" value="Cholesterol_transport"/>
</dbReference>
<dbReference type="Gene3D" id="2.30.29.30">
    <property type="entry name" value="Pleckstrin-homology domain (PH domain)/Phosphotyrosine-binding domain (PTB)"/>
    <property type="match status" value="1"/>
</dbReference>
<dbReference type="GO" id="GO:0005739">
    <property type="term" value="C:mitochondrion"/>
    <property type="evidence" value="ECO:0007669"/>
    <property type="project" value="TreeGrafter"/>
</dbReference>
<feature type="compositionally biased region" description="Low complexity" evidence="6">
    <location>
        <begin position="147"/>
        <end position="157"/>
    </location>
</feature>
<evidence type="ECO:0000256" key="1">
    <source>
        <dbReference type="ARBA" id="ARBA00004167"/>
    </source>
</evidence>